<dbReference type="EMBL" id="CAJVQC010082990">
    <property type="protein sequence ID" value="CAG8819972.1"/>
    <property type="molecule type" value="Genomic_DNA"/>
</dbReference>
<sequence length="60" mass="7033">VEIVMIQTLKFIAVGILMWIALDCCEHRYGWQLIYLHGIFGKKCTLQSCNLHQYANYNNN</sequence>
<reference evidence="1" key="1">
    <citation type="submission" date="2021-06" db="EMBL/GenBank/DDBJ databases">
        <authorList>
            <person name="Kallberg Y."/>
            <person name="Tangrot J."/>
            <person name="Rosling A."/>
        </authorList>
    </citation>
    <scope>NUCLEOTIDE SEQUENCE</scope>
    <source>
        <strain evidence="1">MA461A</strain>
    </source>
</reference>
<proteinExistence type="predicted"/>
<keyword evidence="2" id="KW-1185">Reference proteome</keyword>
<protein>
    <submittedName>
        <fullName evidence="1">21942_t:CDS:1</fullName>
    </submittedName>
</protein>
<dbReference type="Proteomes" id="UP000789920">
    <property type="component" value="Unassembled WGS sequence"/>
</dbReference>
<evidence type="ECO:0000313" key="2">
    <source>
        <dbReference type="Proteomes" id="UP000789920"/>
    </source>
</evidence>
<accession>A0ACA9S1A5</accession>
<gene>
    <name evidence="1" type="ORF">RPERSI_LOCUS25254</name>
</gene>
<evidence type="ECO:0000313" key="1">
    <source>
        <dbReference type="EMBL" id="CAG8819972.1"/>
    </source>
</evidence>
<feature type="non-terminal residue" evidence="1">
    <location>
        <position position="1"/>
    </location>
</feature>
<name>A0ACA9S1A5_9GLOM</name>
<comment type="caution">
    <text evidence="1">The sequence shown here is derived from an EMBL/GenBank/DDBJ whole genome shotgun (WGS) entry which is preliminary data.</text>
</comment>
<organism evidence="1 2">
    <name type="scientific">Racocetra persica</name>
    <dbReference type="NCBI Taxonomy" id="160502"/>
    <lineage>
        <taxon>Eukaryota</taxon>
        <taxon>Fungi</taxon>
        <taxon>Fungi incertae sedis</taxon>
        <taxon>Mucoromycota</taxon>
        <taxon>Glomeromycotina</taxon>
        <taxon>Glomeromycetes</taxon>
        <taxon>Diversisporales</taxon>
        <taxon>Gigasporaceae</taxon>
        <taxon>Racocetra</taxon>
    </lineage>
</organism>